<dbReference type="EMBL" id="AP012320">
    <property type="protein sequence ID" value="BAL93605.1"/>
    <property type="molecule type" value="Genomic_DNA"/>
</dbReference>
<organism evidence="2 3">
    <name type="scientific">Rubrivivax gelatinosus (strain NBRC 100245 / IL144)</name>
    <dbReference type="NCBI Taxonomy" id="983917"/>
    <lineage>
        <taxon>Bacteria</taxon>
        <taxon>Pseudomonadati</taxon>
        <taxon>Pseudomonadota</taxon>
        <taxon>Betaproteobacteria</taxon>
        <taxon>Burkholderiales</taxon>
        <taxon>Sphaerotilaceae</taxon>
        <taxon>Rubrivivax</taxon>
    </lineage>
</organism>
<feature type="compositionally biased region" description="Pro residues" evidence="1">
    <location>
        <begin position="1"/>
        <end position="15"/>
    </location>
</feature>
<gene>
    <name evidence="2" type="ordered locus">RGE_02600</name>
</gene>
<evidence type="ECO:0000313" key="3">
    <source>
        <dbReference type="Proteomes" id="UP000007883"/>
    </source>
</evidence>
<name>I0HKR8_RUBGI</name>
<dbReference type="Proteomes" id="UP000007883">
    <property type="component" value="Chromosome"/>
</dbReference>
<accession>I0HKR8</accession>
<reference evidence="2 3" key="1">
    <citation type="journal article" date="2012" name="J. Bacteriol.">
        <title>Complete genome sequence of phototrophic betaproteobacterium Rubrivivax gelatinosus IL144.</title>
        <authorList>
            <person name="Nagashima S."/>
            <person name="Kamimura A."/>
            <person name="Shimizu T."/>
            <person name="Nakamura-isaki S."/>
            <person name="Aono E."/>
            <person name="Sakamoto K."/>
            <person name="Ichikawa N."/>
            <person name="Nakazawa H."/>
            <person name="Sekine M."/>
            <person name="Yamazaki S."/>
            <person name="Fujita N."/>
            <person name="Shimada K."/>
            <person name="Hanada S."/>
            <person name="Nagashima K.V.P."/>
        </authorList>
    </citation>
    <scope>NUCLEOTIDE SEQUENCE [LARGE SCALE GENOMIC DNA]</scope>
    <source>
        <strain evidence="3">NBRC 100245 / IL144</strain>
    </source>
</reference>
<keyword evidence="3" id="KW-1185">Reference proteome</keyword>
<protein>
    <submittedName>
        <fullName evidence="2">Uncharacterized protein</fullName>
    </submittedName>
</protein>
<dbReference type="AlphaFoldDB" id="I0HKR8"/>
<evidence type="ECO:0000313" key="2">
    <source>
        <dbReference type="EMBL" id="BAL93605.1"/>
    </source>
</evidence>
<dbReference type="KEGG" id="rge:RGE_02600"/>
<feature type="region of interest" description="Disordered" evidence="1">
    <location>
        <begin position="1"/>
        <end position="48"/>
    </location>
</feature>
<sequence length="48" mass="5064">MTPPVAPSALPPRGAPPAARQSRLRGGRLMAPHGRRTRSSGCPPERHA</sequence>
<dbReference type="PATRIC" id="fig|983917.3.peg.256"/>
<evidence type="ECO:0000256" key="1">
    <source>
        <dbReference type="SAM" id="MobiDB-lite"/>
    </source>
</evidence>
<proteinExistence type="predicted"/>
<dbReference type="HOGENOM" id="CLU_3157402_0_0_4"/>